<evidence type="ECO:0000313" key="5">
    <source>
        <dbReference type="Proteomes" id="UP000706039"/>
    </source>
</evidence>
<dbReference type="Gene3D" id="2.60.120.10">
    <property type="entry name" value="Jelly Rolls"/>
    <property type="match status" value="1"/>
</dbReference>
<keyword evidence="2" id="KW-0560">Oxidoreductase</keyword>
<sequence length="374" mass="41595">MSTNPISEVTDRETLSDALERQDIVGFWKLKHEYESFEPENPERPGIWRYADFSPLGFAATEVIPIEEADRRNLMFSNPGLPGSGTITRRLFGGVQVIPAGELSPVHRHVGAATRVMLEGDGAYTTVEGDKSRLERGDVVTNPSGAWHETGNEGSGPVMWFDTLDLPFTRTMGTNFFFNDYAEIVNGERVAKKYQTVKPRVDWSANAYGVGGVRPDWVSHRVARGSGSPQFLYKYEPTRALLDRLRDDEGSPHDGIIVEYYSPETGGSVLRTLGVHMQMLRANERTLEQRSTAARIFVCLEGGGTTIADGIALRWQRNDVIVVPGWNWFHHANGGSDSVLYSVSDAPALRALGHLVDDRRTREGEISRSFGEPR</sequence>
<organism evidence="4 5">
    <name type="scientific">Sphingomonas colocasiae</name>
    <dbReference type="NCBI Taxonomy" id="1848973"/>
    <lineage>
        <taxon>Bacteria</taxon>
        <taxon>Pseudomonadati</taxon>
        <taxon>Pseudomonadota</taxon>
        <taxon>Alphaproteobacteria</taxon>
        <taxon>Sphingomonadales</taxon>
        <taxon>Sphingomonadaceae</taxon>
        <taxon>Sphingomonas</taxon>
    </lineage>
</organism>
<dbReference type="InterPro" id="IPR013096">
    <property type="entry name" value="Cupin_2"/>
</dbReference>
<evidence type="ECO:0000313" key="4">
    <source>
        <dbReference type="EMBL" id="MBY8820758.1"/>
    </source>
</evidence>
<dbReference type="Proteomes" id="UP000706039">
    <property type="component" value="Unassembled WGS sequence"/>
</dbReference>
<dbReference type="PANTHER" id="PTHR41517">
    <property type="entry name" value="1,2-DIOXYGENASE PROTEIN-RELATED"/>
    <property type="match status" value="1"/>
</dbReference>
<evidence type="ECO:0000256" key="1">
    <source>
        <dbReference type="ARBA" id="ARBA00022964"/>
    </source>
</evidence>
<dbReference type="RefSeq" id="WP_222987872.1">
    <property type="nucleotide sequence ID" value="NZ_JAINVV010000001.1"/>
</dbReference>
<feature type="domain" description="Cupin type-2" evidence="3">
    <location>
        <begin position="95"/>
        <end position="162"/>
    </location>
</feature>
<keyword evidence="5" id="KW-1185">Reference proteome</keyword>
<evidence type="ECO:0000259" key="3">
    <source>
        <dbReference type="Pfam" id="PF07883"/>
    </source>
</evidence>
<keyword evidence="1" id="KW-0223">Dioxygenase</keyword>
<comment type="caution">
    <text evidence="4">The sequence shown here is derived from an EMBL/GenBank/DDBJ whole genome shotgun (WGS) entry which is preliminary data.</text>
</comment>
<evidence type="ECO:0000256" key="2">
    <source>
        <dbReference type="ARBA" id="ARBA00023002"/>
    </source>
</evidence>
<proteinExistence type="predicted"/>
<dbReference type="CDD" id="cd02216">
    <property type="entry name" value="cupin_GDO-like_N"/>
    <property type="match status" value="1"/>
</dbReference>
<dbReference type="PANTHER" id="PTHR41517:SF1">
    <property type="entry name" value="CUPIN"/>
    <property type="match status" value="1"/>
</dbReference>
<name>A0ABS7PHN2_9SPHN</name>
<reference evidence="4 5" key="1">
    <citation type="submission" date="2021-08" db="EMBL/GenBank/DDBJ databases">
        <authorList>
            <person name="Tuo L."/>
        </authorList>
    </citation>
    <scope>NUCLEOTIDE SEQUENCE [LARGE SCALE GENOMIC DNA]</scope>
    <source>
        <strain evidence="4 5">JCM 31229</strain>
    </source>
</reference>
<protein>
    <submittedName>
        <fullName evidence="4">Cupin domain-containing protein</fullName>
    </submittedName>
</protein>
<dbReference type="InterPro" id="IPR011051">
    <property type="entry name" value="RmlC_Cupin_sf"/>
</dbReference>
<dbReference type="SUPFAM" id="SSF51182">
    <property type="entry name" value="RmlC-like cupins"/>
    <property type="match status" value="1"/>
</dbReference>
<dbReference type="EMBL" id="JAINVV010000001">
    <property type="protein sequence ID" value="MBY8820758.1"/>
    <property type="molecule type" value="Genomic_DNA"/>
</dbReference>
<dbReference type="InterPro" id="IPR047183">
    <property type="entry name" value="GDO-like"/>
</dbReference>
<gene>
    <name evidence="4" type="ORF">K7G82_00545</name>
</gene>
<dbReference type="CDD" id="cd06992">
    <property type="entry name" value="cupin_GDO-like_C"/>
    <property type="match status" value="1"/>
</dbReference>
<dbReference type="InterPro" id="IPR014710">
    <property type="entry name" value="RmlC-like_jellyroll"/>
</dbReference>
<accession>A0ABS7PHN2</accession>
<dbReference type="Pfam" id="PF07883">
    <property type="entry name" value="Cupin_2"/>
    <property type="match status" value="1"/>
</dbReference>